<dbReference type="GO" id="GO:0006260">
    <property type="term" value="P:DNA replication"/>
    <property type="evidence" value="ECO:0007669"/>
    <property type="project" value="UniProtKB-KW"/>
</dbReference>
<dbReference type="FunFam" id="2.30.29.150:FF:000001">
    <property type="entry name" value="Fact complex subunit ssrp1"/>
    <property type="match status" value="1"/>
</dbReference>
<keyword evidence="3 9" id="KW-0235">DNA replication</keyword>
<dbReference type="Gene3D" id="2.30.29.150">
    <property type="match status" value="1"/>
</dbReference>
<dbReference type="GO" id="GO:0006281">
    <property type="term" value="P:DNA repair"/>
    <property type="evidence" value="ECO:0007669"/>
    <property type="project" value="UniProtKB-KW"/>
</dbReference>
<protein>
    <recommendedName>
        <fullName evidence="9">FACT complex subunit SSRP1</fullName>
    </recommendedName>
</protein>
<evidence type="ECO:0000256" key="8">
    <source>
        <dbReference type="ARBA" id="ARBA00023242"/>
    </source>
</evidence>
<keyword evidence="2 9" id="KW-0158">Chromosome</keyword>
<sequence length="156" mass="17723">MVASFPAVSINYPRGRFDIELYLNFMKLVGQNQDFRIQYDSLHRLFLLPRPNSSQTIVAISVDPPIRKGNTYYPFIICQFSNDEERTLELDISDEALKAKNDASSGRPTEKTMEGTLPDVFAKALRGLATAKLTKPGKLPDVRRQRLCRPCVFQGR</sequence>
<dbReference type="PANTHER" id="PTHR45849:SF1">
    <property type="entry name" value="FACT COMPLEX SUBUNIT SSRP1"/>
    <property type="match status" value="1"/>
</dbReference>
<evidence type="ECO:0000256" key="4">
    <source>
        <dbReference type="ARBA" id="ARBA00022763"/>
    </source>
</evidence>
<evidence type="ECO:0000256" key="5">
    <source>
        <dbReference type="ARBA" id="ARBA00023015"/>
    </source>
</evidence>
<dbReference type="EMBL" id="JALJOV010001867">
    <property type="protein sequence ID" value="KAK9839370.1"/>
    <property type="molecule type" value="Genomic_DNA"/>
</dbReference>
<dbReference type="PRINTS" id="PR00887">
    <property type="entry name" value="SSRCOGNITION"/>
</dbReference>
<dbReference type="SUPFAM" id="SSF50729">
    <property type="entry name" value="PH domain-like"/>
    <property type="match status" value="1"/>
</dbReference>
<evidence type="ECO:0000313" key="11">
    <source>
        <dbReference type="EMBL" id="KAK9839370.1"/>
    </source>
</evidence>
<evidence type="ECO:0000256" key="7">
    <source>
        <dbReference type="ARBA" id="ARBA00023204"/>
    </source>
</evidence>
<comment type="caution">
    <text evidence="11">The sequence shown here is derived from an EMBL/GenBank/DDBJ whole genome shotgun (WGS) entry which is preliminary data.</text>
</comment>
<name>A0AAW1RZ45_9CHLO</name>
<comment type="similarity">
    <text evidence="1 9">Belongs to the SSRP1 family.</text>
</comment>
<comment type="function">
    <text evidence="9">Component of the FACT complex, a general chromatin factor that acts to reorganize nucleosomes. The FACT complex is involved in multiple processes that require DNA as a template such as mRNA elongation, DNA replication and DNA repair. During transcription elongation the FACT complex acts as a histone chaperone that both destabilizes and restores nucleosomal structure. It facilitates the passage of RNA polymerase II and transcription by promoting the dissociation of one histone H2A-H2B dimer from the nucleosome, then subsequently promotes the reestablishment of the nucleosome following the passage of RNA polymerase II.</text>
</comment>
<dbReference type="InterPro" id="IPR050454">
    <property type="entry name" value="RTT106/SSRP1_HistChap/FACT"/>
</dbReference>
<keyword evidence="12" id="KW-1185">Reference proteome</keyword>
<dbReference type="InterPro" id="IPR000969">
    <property type="entry name" value="SSRP1/POB3"/>
</dbReference>
<evidence type="ECO:0000259" key="10">
    <source>
        <dbReference type="Pfam" id="PF21103"/>
    </source>
</evidence>
<keyword evidence="6 9" id="KW-0804">Transcription</keyword>
<dbReference type="GO" id="GO:0042393">
    <property type="term" value="F:histone binding"/>
    <property type="evidence" value="ECO:0007669"/>
    <property type="project" value="TreeGrafter"/>
</dbReference>
<evidence type="ECO:0000256" key="6">
    <source>
        <dbReference type="ARBA" id="ARBA00023163"/>
    </source>
</evidence>
<keyword evidence="7 9" id="KW-0234">DNA repair</keyword>
<dbReference type="GO" id="GO:0035101">
    <property type="term" value="C:FACT complex"/>
    <property type="evidence" value="ECO:0007669"/>
    <property type="project" value="TreeGrafter"/>
</dbReference>
<gene>
    <name evidence="11" type="ORF">WJX84_002428</name>
</gene>
<dbReference type="AlphaFoldDB" id="A0AAW1RZ45"/>
<evidence type="ECO:0000256" key="3">
    <source>
        <dbReference type="ARBA" id="ARBA00022705"/>
    </source>
</evidence>
<accession>A0AAW1RZ45</accession>
<comment type="subcellular location">
    <subcellularLocation>
        <location evidence="9">Nucleus</location>
    </subcellularLocation>
    <subcellularLocation>
        <location evidence="9">Chromosome</location>
    </subcellularLocation>
</comment>
<keyword evidence="5 9" id="KW-0805">Transcription regulation</keyword>
<dbReference type="Proteomes" id="UP001485043">
    <property type="component" value="Unassembled WGS sequence"/>
</dbReference>
<organism evidence="11 12">
    <name type="scientific">Apatococcus fuscideae</name>
    <dbReference type="NCBI Taxonomy" id="2026836"/>
    <lineage>
        <taxon>Eukaryota</taxon>
        <taxon>Viridiplantae</taxon>
        <taxon>Chlorophyta</taxon>
        <taxon>core chlorophytes</taxon>
        <taxon>Trebouxiophyceae</taxon>
        <taxon>Chlorellales</taxon>
        <taxon>Chlorellaceae</taxon>
        <taxon>Apatococcus</taxon>
    </lineage>
</organism>
<keyword evidence="8 9" id="KW-0539">Nucleus</keyword>
<dbReference type="GO" id="GO:0031491">
    <property type="term" value="F:nucleosome binding"/>
    <property type="evidence" value="ECO:0007669"/>
    <property type="project" value="TreeGrafter"/>
</dbReference>
<dbReference type="CDD" id="cd13230">
    <property type="entry name" value="PH1_SSRP1-like"/>
    <property type="match status" value="1"/>
</dbReference>
<evidence type="ECO:0000256" key="2">
    <source>
        <dbReference type="ARBA" id="ARBA00022454"/>
    </source>
</evidence>
<dbReference type="Pfam" id="PF21103">
    <property type="entry name" value="PH1_SSRP1-like"/>
    <property type="match status" value="1"/>
</dbReference>
<feature type="domain" description="FACT complex subunit SSRP1-like first PH" evidence="10">
    <location>
        <begin position="2"/>
        <end position="132"/>
    </location>
</feature>
<keyword evidence="4 9" id="KW-0227">DNA damage</keyword>
<dbReference type="GO" id="GO:0003677">
    <property type="term" value="F:DNA binding"/>
    <property type="evidence" value="ECO:0007669"/>
    <property type="project" value="InterPro"/>
</dbReference>
<evidence type="ECO:0000256" key="9">
    <source>
        <dbReference type="RuleBase" id="RU364013"/>
    </source>
</evidence>
<proteinExistence type="inferred from homology"/>
<dbReference type="PANTHER" id="PTHR45849">
    <property type="entry name" value="FACT COMPLEX SUBUNIT SSRP1"/>
    <property type="match status" value="1"/>
</dbReference>
<reference evidence="11 12" key="1">
    <citation type="journal article" date="2024" name="Nat. Commun.">
        <title>Phylogenomics reveals the evolutionary origins of lichenization in chlorophyte algae.</title>
        <authorList>
            <person name="Puginier C."/>
            <person name="Libourel C."/>
            <person name="Otte J."/>
            <person name="Skaloud P."/>
            <person name="Haon M."/>
            <person name="Grisel S."/>
            <person name="Petersen M."/>
            <person name="Berrin J.G."/>
            <person name="Delaux P.M."/>
            <person name="Dal Grande F."/>
            <person name="Keller J."/>
        </authorList>
    </citation>
    <scope>NUCLEOTIDE SEQUENCE [LARGE SCALE GENOMIC DNA]</scope>
    <source>
        <strain evidence="11 12">SAG 2523</strain>
    </source>
</reference>
<evidence type="ECO:0000313" key="12">
    <source>
        <dbReference type="Proteomes" id="UP001485043"/>
    </source>
</evidence>
<evidence type="ECO:0000256" key="1">
    <source>
        <dbReference type="ARBA" id="ARBA00010060"/>
    </source>
</evidence>
<dbReference type="InterPro" id="IPR048993">
    <property type="entry name" value="SSRP1-like_PH1"/>
</dbReference>